<keyword evidence="4" id="KW-0028">Amino-acid biosynthesis</keyword>
<sequence>MQHPSAQSHANSRRHKPNASSATRLTSGRWLTREPAPRGDARPTPEQQLRKGHLLRAAATLAPSLKAPADAQDTLPDDAFTESRDEQAWRVWHGWRPLPSHLSKDQIWDSICLEARQDAAAVPALASHLYSAILTHSCVEHALACTLANKVASHVLQSTQLLGLMERAYAAEPDLVEAALADMQAVYDRDPACDKFSQVLLNFKGFQAVQCQRLAHWLWGRGRKTLALALQSHTSEVFHVDIHPAASLGRGIMLDHATGVVIGETAVVGDNVSMLHRVTLGGSGSGRGVRHPRIGHGVLLGAGAVVLGPVKVGSGAKVGAGSVVLTDLPDHVVAVGVPARVVRRDIHLAEPRMRPVDSGLDWAVDFTI</sequence>
<evidence type="ECO:0000256" key="6">
    <source>
        <dbReference type="ARBA" id="ARBA00023315"/>
    </source>
</evidence>
<dbReference type="OrthoDB" id="25818at2759"/>
<dbReference type="InterPro" id="IPR001451">
    <property type="entry name" value="Hexapep"/>
</dbReference>
<evidence type="ECO:0000256" key="1">
    <source>
        <dbReference type="ARBA" id="ARBA00004876"/>
    </source>
</evidence>
<dbReference type="NCBIfam" id="TIGR01172">
    <property type="entry name" value="cysE"/>
    <property type="match status" value="1"/>
</dbReference>
<dbReference type="InterPro" id="IPR005881">
    <property type="entry name" value="Ser_O-AcTrfase"/>
</dbReference>
<dbReference type="PROSITE" id="PS00101">
    <property type="entry name" value="HEXAPEP_TRANSFERASES"/>
    <property type="match status" value="1"/>
</dbReference>
<dbReference type="CDD" id="cd03354">
    <property type="entry name" value="LbH_SAT"/>
    <property type="match status" value="1"/>
</dbReference>
<dbReference type="Pfam" id="PF00132">
    <property type="entry name" value="Hexapep"/>
    <property type="match status" value="1"/>
</dbReference>
<dbReference type="InterPro" id="IPR011004">
    <property type="entry name" value="Trimer_LpxA-like_sf"/>
</dbReference>
<feature type="compositionally biased region" description="Basic and acidic residues" evidence="7">
    <location>
        <begin position="31"/>
        <end position="43"/>
    </location>
</feature>
<reference evidence="9" key="1">
    <citation type="journal article" date="2020" name="bioRxiv">
        <title>Comparative genomics of Chlamydomonas.</title>
        <authorList>
            <person name="Craig R.J."/>
            <person name="Hasan A.R."/>
            <person name="Ness R.W."/>
            <person name="Keightley P.D."/>
        </authorList>
    </citation>
    <scope>NUCLEOTIDE SEQUENCE</scope>
    <source>
        <strain evidence="9">CCAP 11/70</strain>
    </source>
</reference>
<dbReference type="UniPathway" id="UPA00136">
    <property type="reaction ID" value="UER00199"/>
</dbReference>
<dbReference type="InterPro" id="IPR042122">
    <property type="entry name" value="Ser_AcTrfase_N_sf"/>
</dbReference>
<evidence type="ECO:0000256" key="7">
    <source>
        <dbReference type="SAM" id="MobiDB-lite"/>
    </source>
</evidence>
<evidence type="ECO:0000256" key="3">
    <source>
        <dbReference type="ARBA" id="ARBA00013266"/>
    </source>
</evidence>
<dbReference type="Gene3D" id="1.10.3130.10">
    <property type="entry name" value="serine acetyltransferase, domain 1"/>
    <property type="match status" value="1"/>
</dbReference>
<evidence type="ECO:0000256" key="4">
    <source>
        <dbReference type="ARBA" id="ARBA00022605"/>
    </source>
</evidence>
<feature type="region of interest" description="Disordered" evidence="7">
    <location>
        <begin position="1"/>
        <end position="49"/>
    </location>
</feature>
<evidence type="ECO:0000313" key="9">
    <source>
        <dbReference type="EMBL" id="KAG2483382.1"/>
    </source>
</evidence>
<dbReference type="EC" id="2.3.1.30" evidence="3"/>
<keyword evidence="5" id="KW-0808">Transferase</keyword>
<accession>A0A835XHW7</accession>
<keyword evidence="10" id="KW-1185">Reference proteome</keyword>
<dbReference type="SUPFAM" id="SSF51161">
    <property type="entry name" value="Trimeric LpxA-like enzymes"/>
    <property type="match status" value="1"/>
</dbReference>
<gene>
    <name evidence="9" type="ORF">HYH03_017735</name>
</gene>
<dbReference type="Proteomes" id="UP000612055">
    <property type="component" value="Unassembled WGS sequence"/>
</dbReference>
<dbReference type="AlphaFoldDB" id="A0A835XHW7"/>
<dbReference type="NCBIfam" id="NF041874">
    <property type="entry name" value="EPS_EpsC"/>
    <property type="match status" value="1"/>
</dbReference>
<organism evidence="9 10">
    <name type="scientific">Edaphochlamys debaryana</name>
    <dbReference type="NCBI Taxonomy" id="47281"/>
    <lineage>
        <taxon>Eukaryota</taxon>
        <taxon>Viridiplantae</taxon>
        <taxon>Chlorophyta</taxon>
        <taxon>core chlorophytes</taxon>
        <taxon>Chlorophyceae</taxon>
        <taxon>CS clade</taxon>
        <taxon>Chlamydomonadales</taxon>
        <taxon>Chlamydomonadales incertae sedis</taxon>
        <taxon>Edaphochlamys</taxon>
    </lineage>
</organism>
<dbReference type="InterPro" id="IPR010493">
    <property type="entry name" value="Ser_AcTrfase_N"/>
</dbReference>
<dbReference type="InterPro" id="IPR045304">
    <property type="entry name" value="LbH_SAT"/>
</dbReference>
<dbReference type="FunFam" id="2.160.10.10:FF:000002">
    <property type="entry name" value="Serine acetyltransferase"/>
    <property type="match status" value="1"/>
</dbReference>
<evidence type="ECO:0000313" key="10">
    <source>
        <dbReference type="Proteomes" id="UP000612055"/>
    </source>
</evidence>
<dbReference type="Pfam" id="PF06426">
    <property type="entry name" value="SATase_N"/>
    <property type="match status" value="1"/>
</dbReference>
<proteinExistence type="inferred from homology"/>
<dbReference type="InterPro" id="IPR053376">
    <property type="entry name" value="Serine_acetyltransferase"/>
</dbReference>
<dbReference type="GO" id="GO:0006535">
    <property type="term" value="P:cysteine biosynthetic process from serine"/>
    <property type="evidence" value="ECO:0007669"/>
    <property type="project" value="InterPro"/>
</dbReference>
<feature type="compositionally biased region" description="Polar residues" evidence="7">
    <location>
        <begin position="1"/>
        <end position="10"/>
    </location>
</feature>
<dbReference type="EMBL" id="JAEHOE010000178">
    <property type="protein sequence ID" value="KAG2483382.1"/>
    <property type="molecule type" value="Genomic_DNA"/>
</dbReference>
<comment type="similarity">
    <text evidence="2">Belongs to the transferase hexapeptide repeat family.</text>
</comment>
<feature type="domain" description="Serine acetyltransferase N-terminal" evidence="8">
    <location>
        <begin position="107"/>
        <end position="211"/>
    </location>
</feature>
<dbReference type="Gene3D" id="2.160.10.10">
    <property type="entry name" value="Hexapeptide repeat proteins"/>
    <property type="match status" value="1"/>
</dbReference>
<evidence type="ECO:0000256" key="5">
    <source>
        <dbReference type="ARBA" id="ARBA00022679"/>
    </source>
</evidence>
<dbReference type="GO" id="GO:0005737">
    <property type="term" value="C:cytoplasm"/>
    <property type="evidence" value="ECO:0007669"/>
    <property type="project" value="InterPro"/>
</dbReference>
<comment type="caution">
    <text evidence="9">The sequence shown here is derived from an EMBL/GenBank/DDBJ whole genome shotgun (WGS) entry which is preliminary data.</text>
</comment>
<evidence type="ECO:0000259" key="8">
    <source>
        <dbReference type="SMART" id="SM00971"/>
    </source>
</evidence>
<dbReference type="GO" id="GO:0009001">
    <property type="term" value="F:serine O-acetyltransferase activity"/>
    <property type="evidence" value="ECO:0007669"/>
    <property type="project" value="UniProtKB-EC"/>
</dbReference>
<evidence type="ECO:0000256" key="2">
    <source>
        <dbReference type="ARBA" id="ARBA00007274"/>
    </source>
</evidence>
<dbReference type="InterPro" id="IPR018357">
    <property type="entry name" value="Hexapep_transf_CS"/>
</dbReference>
<keyword evidence="6" id="KW-0012">Acyltransferase</keyword>
<protein>
    <recommendedName>
        <fullName evidence="3">serine O-acetyltransferase</fullName>
        <ecNumber evidence="3">2.3.1.30</ecNumber>
    </recommendedName>
</protein>
<dbReference type="SMART" id="SM00971">
    <property type="entry name" value="SATase_N"/>
    <property type="match status" value="1"/>
</dbReference>
<dbReference type="PANTHER" id="PTHR42811">
    <property type="entry name" value="SERINE ACETYLTRANSFERASE"/>
    <property type="match status" value="1"/>
</dbReference>
<name>A0A835XHW7_9CHLO</name>
<comment type="pathway">
    <text evidence="1">Amino-acid biosynthesis; L-cysteine biosynthesis; L-cysteine from L-serine: step 1/2.</text>
</comment>